<organism evidence="1">
    <name type="scientific">uncultured Caudovirales phage</name>
    <dbReference type="NCBI Taxonomy" id="2100421"/>
    <lineage>
        <taxon>Viruses</taxon>
        <taxon>Duplodnaviria</taxon>
        <taxon>Heunggongvirae</taxon>
        <taxon>Uroviricota</taxon>
        <taxon>Caudoviricetes</taxon>
        <taxon>Peduoviridae</taxon>
        <taxon>Maltschvirus</taxon>
        <taxon>Maltschvirus maltsch</taxon>
    </lineage>
</organism>
<dbReference type="Pfam" id="PF07722">
    <property type="entry name" value="Peptidase_C26"/>
    <property type="match status" value="1"/>
</dbReference>
<dbReference type="InterPro" id="IPR029062">
    <property type="entry name" value="Class_I_gatase-like"/>
</dbReference>
<sequence length="225" mass="25393">MTTLAYSPWGNGDSVYPFDELFDEAIDARKHGLSTADAFLLWGGTDIHPSFYNEQPHRFNGAPTMPSDRDMWEWNAMRYCKANSIPIIGVCRGAQFMCVFAGGKLIQHCTGHVNGHHDVITRDGKQFSVTSSHHQMLDVEDTTHELLAWTPTALSSVYYQESNWCAPHISQANFEGTFKEPEIVFFPTIKGLAIQGHPEWAEKDSTFVAETLSLVQEFLFAEEWS</sequence>
<dbReference type="InterPro" id="IPR011697">
    <property type="entry name" value="Peptidase_C26"/>
</dbReference>
<dbReference type="InterPro" id="IPR044668">
    <property type="entry name" value="PuuD-like"/>
</dbReference>
<dbReference type="EMBL" id="LR797813">
    <property type="protein sequence ID" value="CAB4240662.1"/>
    <property type="molecule type" value="Genomic_DNA"/>
</dbReference>
<evidence type="ECO:0000313" key="1">
    <source>
        <dbReference type="EMBL" id="CAB4240662.1"/>
    </source>
</evidence>
<name>A0A6J5T758_9CAUD</name>
<dbReference type="GO" id="GO:0016811">
    <property type="term" value="F:hydrolase activity, acting on carbon-nitrogen (but not peptide) bonds, in linear amides"/>
    <property type="evidence" value="ECO:0007669"/>
    <property type="project" value="InterPro"/>
</dbReference>
<dbReference type="PROSITE" id="PS51273">
    <property type="entry name" value="GATASE_TYPE_1"/>
    <property type="match status" value="1"/>
</dbReference>
<dbReference type="Gene3D" id="3.40.50.880">
    <property type="match status" value="1"/>
</dbReference>
<proteinExistence type="predicted"/>
<dbReference type="SUPFAM" id="SSF52317">
    <property type="entry name" value="Class I glutamine amidotransferase-like"/>
    <property type="match status" value="1"/>
</dbReference>
<protein>
    <submittedName>
        <fullName evidence="1">Peptidase C26</fullName>
    </submittedName>
</protein>
<reference evidence="1" key="1">
    <citation type="submission" date="2020-05" db="EMBL/GenBank/DDBJ databases">
        <authorList>
            <person name="Chiriac C."/>
            <person name="Salcher M."/>
            <person name="Ghai R."/>
            <person name="Kavagutti S V."/>
        </authorList>
    </citation>
    <scope>NUCLEOTIDE SEQUENCE</scope>
</reference>
<accession>A0A6J5T758</accession>
<dbReference type="PANTHER" id="PTHR43235:SF1">
    <property type="entry name" value="GLUTAMINE AMIDOTRANSFERASE PB2B2.05-RELATED"/>
    <property type="match status" value="1"/>
</dbReference>
<dbReference type="PANTHER" id="PTHR43235">
    <property type="entry name" value="GLUTAMINE AMIDOTRANSFERASE PB2B2.05-RELATED"/>
    <property type="match status" value="1"/>
</dbReference>
<gene>
    <name evidence="1" type="ORF">UFOVP39_39</name>
</gene>